<proteinExistence type="predicted"/>
<protein>
    <submittedName>
        <fullName evidence="1">Uncharacterized protein</fullName>
    </submittedName>
</protein>
<dbReference type="AlphaFoldDB" id="A0A2I1HBC8"/>
<accession>A0A2I1HBC8</accession>
<evidence type="ECO:0000313" key="2">
    <source>
        <dbReference type="Proteomes" id="UP000234323"/>
    </source>
</evidence>
<dbReference type="EMBL" id="LLXI01002096">
    <property type="protein sequence ID" value="PKY56194.1"/>
    <property type="molecule type" value="Genomic_DNA"/>
</dbReference>
<evidence type="ECO:0000313" key="1">
    <source>
        <dbReference type="EMBL" id="PKY56194.1"/>
    </source>
</evidence>
<gene>
    <name evidence="1" type="ORF">RhiirA4_428067</name>
</gene>
<name>A0A2I1HBC8_9GLOM</name>
<dbReference type="Proteomes" id="UP000234323">
    <property type="component" value="Unassembled WGS sequence"/>
</dbReference>
<sequence length="105" mass="11958">MLITPPPPPPPPKKEKELPYIDKNVRTGEMSENLHGFMRQKLFCKTQAGVYVVPFISTKGADILASSTSKQKKKKALRVDNAISHMRKRSNNCVIIIPLLRFQIW</sequence>
<organism evidence="1 2">
    <name type="scientific">Rhizophagus irregularis</name>
    <dbReference type="NCBI Taxonomy" id="588596"/>
    <lineage>
        <taxon>Eukaryota</taxon>
        <taxon>Fungi</taxon>
        <taxon>Fungi incertae sedis</taxon>
        <taxon>Mucoromycota</taxon>
        <taxon>Glomeromycotina</taxon>
        <taxon>Glomeromycetes</taxon>
        <taxon>Glomerales</taxon>
        <taxon>Glomeraceae</taxon>
        <taxon>Rhizophagus</taxon>
    </lineage>
</organism>
<reference evidence="1 2" key="1">
    <citation type="submission" date="2015-10" db="EMBL/GenBank/DDBJ databases">
        <title>Genome analyses suggest a sexual origin of heterokaryosis in a supposedly ancient asexual fungus.</title>
        <authorList>
            <person name="Ropars J."/>
            <person name="Sedzielewska K."/>
            <person name="Noel J."/>
            <person name="Charron P."/>
            <person name="Farinelli L."/>
            <person name="Marton T."/>
            <person name="Kruger M."/>
            <person name="Pelin A."/>
            <person name="Brachmann A."/>
            <person name="Corradi N."/>
        </authorList>
    </citation>
    <scope>NUCLEOTIDE SEQUENCE [LARGE SCALE GENOMIC DNA]</scope>
    <source>
        <strain evidence="1 2">A4</strain>
    </source>
</reference>
<keyword evidence="2" id="KW-1185">Reference proteome</keyword>
<comment type="caution">
    <text evidence="1">The sequence shown here is derived from an EMBL/GenBank/DDBJ whole genome shotgun (WGS) entry which is preliminary data.</text>
</comment>